<name>A0A0B6XUD9_9EUPU</name>
<evidence type="ECO:0000313" key="1">
    <source>
        <dbReference type="EMBL" id="CEK47647.1"/>
    </source>
</evidence>
<protein>
    <submittedName>
        <fullName evidence="1">Uncharacterized protein</fullName>
    </submittedName>
</protein>
<gene>
    <name evidence="1" type="primary">ORF1846</name>
</gene>
<dbReference type="AlphaFoldDB" id="A0A0B6XUD9"/>
<dbReference type="EMBL" id="HACG01000782">
    <property type="protein sequence ID" value="CEK47647.1"/>
    <property type="molecule type" value="Transcribed_RNA"/>
</dbReference>
<proteinExistence type="predicted"/>
<feature type="non-terminal residue" evidence="1">
    <location>
        <position position="74"/>
    </location>
</feature>
<sequence>LLHMPANRKIAVKQHNNQRTQKQNMLKVNTPSEPITTTELSTAPSVVEIFGASTENITAANKMDSTEMCTSQVT</sequence>
<feature type="non-terminal residue" evidence="1">
    <location>
        <position position="1"/>
    </location>
</feature>
<reference evidence="1" key="1">
    <citation type="submission" date="2014-12" db="EMBL/GenBank/DDBJ databases">
        <title>Insight into the proteome of Arion vulgaris.</title>
        <authorList>
            <person name="Aradska J."/>
            <person name="Bulat T."/>
            <person name="Smidak R."/>
            <person name="Sarate P."/>
            <person name="Gangsoo J."/>
            <person name="Sialana F."/>
            <person name="Bilban M."/>
            <person name="Lubec G."/>
        </authorList>
    </citation>
    <scope>NUCLEOTIDE SEQUENCE</scope>
    <source>
        <tissue evidence="1">Skin</tissue>
    </source>
</reference>
<accession>A0A0B6XUD9</accession>
<organism evidence="1">
    <name type="scientific">Arion vulgaris</name>
    <dbReference type="NCBI Taxonomy" id="1028688"/>
    <lineage>
        <taxon>Eukaryota</taxon>
        <taxon>Metazoa</taxon>
        <taxon>Spiralia</taxon>
        <taxon>Lophotrochozoa</taxon>
        <taxon>Mollusca</taxon>
        <taxon>Gastropoda</taxon>
        <taxon>Heterobranchia</taxon>
        <taxon>Euthyneura</taxon>
        <taxon>Panpulmonata</taxon>
        <taxon>Eupulmonata</taxon>
        <taxon>Stylommatophora</taxon>
        <taxon>Helicina</taxon>
        <taxon>Arionoidea</taxon>
        <taxon>Arionidae</taxon>
        <taxon>Arion</taxon>
    </lineage>
</organism>